<sequence length="160" mass="17797">MTDPKTPSDLGKRMMNMSFAMLAAIGVIAYFIYTGAVKPDEPVTLTLTTEQPEASAAGKPINLDVTVRLENNTKETQALTASTQCDVFRWFLTDDKKEFVQSQADDKVCAQVTVSTVLAARNIMTEKFPIALDPKRVHPGDYHIFVRYWGHETNAAVTIR</sequence>
<dbReference type="Gene3D" id="2.60.40.2360">
    <property type="entry name" value="Intracellular proteinase inhibitor BsuPI"/>
    <property type="match status" value="1"/>
</dbReference>
<feature type="transmembrane region" description="Helical" evidence="1">
    <location>
        <begin position="14"/>
        <end position="33"/>
    </location>
</feature>
<reference evidence="2 3" key="1">
    <citation type="submission" date="2019-09" db="EMBL/GenBank/DDBJ databases">
        <title>Parvibaculum sedimenti sp. nov., isolated from sediment.</title>
        <authorList>
            <person name="Wang Y."/>
        </authorList>
    </citation>
    <scope>NUCLEOTIDE SEQUENCE [LARGE SCALE GENOMIC DNA]</scope>
    <source>
        <strain evidence="2 3">HXT-9</strain>
    </source>
</reference>
<proteinExistence type="predicted"/>
<dbReference type="InterPro" id="IPR038144">
    <property type="entry name" value="IPI"/>
</dbReference>
<keyword evidence="1" id="KW-0472">Membrane</keyword>
<protein>
    <submittedName>
        <fullName evidence="2">Uncharacterized protein</fullName>
    </submittedName>
</protein>
<keyword evidence="1" id="KW-1133">Transmembrane helix</keyword>
<evidence type="ECO:0000313" key="2">
    <source>
        <dbReference type="EMBL" id="KAB7740146.1"/>
    </source>
</evidence>
<dbReference type="AlphaFoldDB" id="A0A6N6VGR4"/>
<evidence type="ECO:0000313" key="3">
    <source>
        <dbReference type="Proteomes" id="UP000468901"/>
    </source>
</evidence>
<keyword evidence="1" id="KW-0812">Transmembrane</keyword>
<keyword evidence="3" id="KW-1185">Reference proteome</keyword>
<comment type="caution">
    <text evidence="2">The sequence shown here is derived from an EMBL/GenBank/DDBJ whole genome shotgun (WGS) entry which is preliminary data.</text>
</comment>
<dbReference type="EMBL" id="WESC01000007">
    <property type="protein sequence ID" value="KAB7740146.1"/>
    <property type="molecule type" value="Genomic_DNA"/>
</dbReference>
<dbReference type="RefSeq" id="WP_152216032.1">
    <property type="nucleotide sequence ID" value="NZ_JBAQYD010000043.1"/>
</dbReference>
<organism evidence="2 3">
    <name type="scientific">Parvibaculum sedimenti</name>
    <dbReference type="NCBI Taxonomy" id="2608632"/>
    <lineage>
        <taxon>Bacteria</taxon>
        <taxon>Pseudomonadati</taxon>
        <taxon>Pseudomonadota</taxon>
        <taxon>Alphaproteobacteria</taxon>
        <taxon>Hyphomicrobiales</taxon>
        <taxon>Parvibaculaceae</taxon>
        <taxon>Parvibaculum</taxon>
    </lineage>
</organism>
<accession>A0A6N6VGR4</accession>
<name>A0A6N6VGR4_9HYPH</name>
<evidence type="ECO:0000256" key="1">
    <source>
        <dbReference type="SAM" id="Phobius"/>
    </source>
</evidence>
<gene>
    <name evidence="2" type="ORF">F2P47_09055</name>
</gene>
<dbReference type="Proteomes" id="UP000468901">
    <property type="component" value="Unassembled WGS sequence"/>
</dbReference>